<accession>A0ACC2L444</accession>
<organism evidence="1 2">
    <name type="scientific">Persea americana</name>
    <name type="common">Avocado</name>
    <dbReference type="NCBI Taxonomy" id="3435"/>
    <lineage>
        <taxon>Eukaryota</taxon>
        <taxon>Viridiplantae</taxon>
        <taxon>Streptophyta</taxon>
        <taxon>Embryophyta</taxon>
        <taxon>Tracheophyta</taxon>
        <taxon>Spermatophyta</taxon>
        <taxon>Magnoliopsida</taxon>
        <taxon>Magnoliidae</taxon>
        <taxon>Laurales</taxon>
        <taxon>Lauraceae</taxon>
        <taxon>Persea</taxon>
    </lineage>
</organism>
<keyword evidence="2" id="KW-1185">Reference proteome</keyword>
<dbReference type="Proteomes" id="UP001234297">
    <property type="component" value="Chromosome 6"/>
</dbReference>
<gene>
    <name evidence="1" type="ORF">MRB53_021350</name>
</gene>
<sequence length="141" mass="15593">MSESPYPDPSIGIRAKDVDRSDSTLAFCIAQIWSSCLSPSLVLSLHHRRRRKGWNLSHCTRSEATERQLLPHVHALLYAVHTDVKVPLSKMVTSDEKMEEPSFASTLKPPHPSNAVQAAGERERTAGTNPARDCFTSGPCQ</sequence>
<dbReference type="EMBL" id="CM056814">
    <property type="protein sequence ID" value="KAJ8628043.1"/>
    <property type="molecule type" value="Genomic_DNA"/>
</dbReference>
<proteinExistence type="predicted"/>
<reference evidence="1 2" key="1">
    <citation type="journal article" date="2022" name="Hortic Res">
        <title>A haplotype resolved chromosomal level avocado genome allows analysis of novel avocado genes.</title>
        <authorList>
            <person name="Nath O."/>
            <person name="Fletcher S.J."/>
            <person name="Hayward A."/>
            <person name="Shaw L.M."/>
            <person name="Masouleh A.K."/>
            <person name="Furtado A."/>
            <person name="Henry R.J."/>
            <person name="Mitter N."/>
        </authorList>
    </citation>
    <scope>NUCLEOTIDE SEQUENCE [LARGE SCALE GENOMIC DNA]</scope>
    <source>
        <strain evidence="2">cv. Hass</strain>
    </source>
</reference>
<comment type="caution">
    <text evidence="1">The sequence shown here is derived from an EMBL/GenBank/DDBJ whole genome shotgun (WGS) entry which is preliminary data.</text>
</comment>
<evidence type="ECO:0000313" key="2">
    <source>
        <dbReference type="Proteomes" id="UP001234297"/>
    </source>
</evidence>
<protein>
    <submittedName>
        <fullName evidence="1">Uncharacterized protein</fullName>
    </submittedName>
</protein>
<evidence type="ECO:0000313" key="1">
    <source>
        <dbReference type="EMBL" id="KAJ8628043.1"/>
    </source>
</evidence>
<name>A0ACC2L444_PERAE</name>